<organism evidence="3 4">
    <name type="scientific">Pseudonocardia eucalypti</name>
    <dbReference type="NCBI Taxonomy" id="648755"/>
    <lineage>
        <taxon>Bacteria</taxon>
        <taxon>Bacillati</taxon>
        <taxon>Actinomycetota</taxon>
        <taxon>Actinomycetes</taxon>
        <taxon>Pseudonocardiales</taxon>
        <taxon>Pseudonocardiaceae</taxon>
        <taxon>Pseudonocardia</taxon>
    </lineage>
</organism>
<keyword evidence="2" id="KW-0503">Monooxygenase</keyword>
<keyword evidence="2" id="KW-0560">Oxidoreductase</keyword>
<comment type="similarity">
    <text evidence="1 2">Belongs to the cytochrome P450 family.</text>
</comment>
<evidence type="ECO:0000313" key="3">
    <source>
        <dbReference type="EMBL" id="GAA5165855.1"/>
    </source>
</evidence>
<keyword evidence="4" id="KW-1185">Reference proteome</keyword>
<reference evidence="4" key="1">
    <citation type="journal article" date="2019" name="Int. J. Syst. Evol. Microbiol.">
        <title>The Global Catalogue of Microorganisms (GCM) 10K type strain sequencing project: providing services to taxonomists for standard genome sequencing and annotation.</title>
        <authorList>
            <consortium name="The Broad Institute Genomics Platform"/>
            <consortium name="The Broad Institute Genome Sequencing Center for Infectious Disease"/>
            <person name="Wu L."/>
            <person name="Ma J."/>
        </authorList>
    </citation>
    <scope>NUCLEOTIDE SEQUENCE [LARGE SCALE GENOMIC DNA]</scope>
    <source>
        <strain evidence="4">JCM 18303</strain>
    </source>
</reference>
<keyword evidence="2" id="KW-0408">Iron</keyword>
<sequence>MPTTAADVPENLVVDFDVYDPSHTIPVDHMQEHVGALARRGPLVWSTAHGGHWVVTHYRECHDVLRRPELFSSYPNNLVNAAQGKFIPLEIDPPDHTAYRHALQPLFSPSRMRALETEIRRIVIELIEGFAARGKAEYVSEFAHELPAQVFLALMGWPREDTALFAEASDIALNGRPGDTPEQANESRARSAFAMYEYFLKVINQRRAAFEAGEQPTDITSEIMRQRLTLDGDERPLSDEELVRSFFLLLMGGMHTVQGSLAWGVMHLSQNPEQRKLLLDDRSRIPAAVEEILRLEAQVAAGRRATADVEIGGVRVQEGDQLLVMLCSANRDAAEFDDPDRMRVDRTPNRHLTFGSGPHRCLGSHLGRIELRIAFEELLDRVPDFALDPDDPPVVLPSQVRSVQRLPIVFTERHGHG</sequence>
<dbReference type="InterPro" id="IPR002397">
    <property type="entry name" value="Cyt_P450_B"/>
</dbReference>
<evidence type="ECO:0000256" key="1">
    <source>
        <dbReference type="ARBA" id="ARBA00010617"/>
    </source>
</evidence>
<accession>A0ABP9QRM2</accession>
<dbReference type="PROSITE" id="PS00086">
    <property type="entry name" value="CYTOCHROME_P450"/>
    <property type="match status" value="1"/>
</dbReference>
<dbReference type="InterPro" id="IPR001128">
    <property type="entry name" value="Cyt_P450"/>
</dbReference>
<keyword evidence="2" id="KW-0349">Heme</keyword>
<dbReference type="SUPFAM" id="SSF48264">
    <property type="entry name" value="Cytochrome P450"/>
    <property type="match status" value="1"/>
</dbReference>
<dbReference type="PANTHER" id="PTHR46696:SF6">
    <property type="entry name" value="P450, PUTATIVE (EUROFUNG)-RELATED"/>
    <property type="match status" value="1"/>
</dbReference>
<dbReference type="Proteomes" id="UP001428817">
    <property type="component" value="Unassembled WGS sequence"/>
</dbReference>
<keyword evidence="2" id="KW-0479">Metal-binding</keyword>
<comment type="caution">
    <text evidence="3">The sequence shown here is derived from an EMBL/GenBank/DDBJ whole genome shotgun (WGS) entry which is preliminary data.</text>
</comment>
<dbReference type="InterPro" id="IPR036396">
    <property type="entry name" value="Cyt_P450_sf"/>
</dbReference>
<dbReference type="PANTHER" id="PTHR46696">
    <property type="entry name" value="P450, PUTATIVE (EUROFUNG)-RELATED"/>
    <property type="match status" value="1"/>
</dbReference>
<dbReference type="PRINTS" id="PR00359">
    <property type="entry name" value="BP450"/>
</dbReference>
<evidence type="ECO:0000256" key="2">
    <source>
        <dbReference type="RuleBase" id="RU000461"/>
    </source>
</evidence>
<name>A0ABP9QRM2_9PSEU</name>
<proteinExistence type="inferred from homology"/>
<dbReference type="PRINTS" id="PR00385">
    <property type="entry name" value="P450"/>
</dbReference>
<dbReference type="RefSeq" id="WP_185064941.1">
    <property type="nucleotide sequence ID" value="NZ_BAABJP010000031.1"/>
</dbReference>
<dbReference type="InterPro" id="IPR017972">
    <property type="entry name" value="Cyt_P450_CS"/>
</dbReference>
<dbReference type="EMBL" id="BAABJP010000031">
    <property type="protein sequence ID" value="GAA5165855.1"/>
    <property type="molecule type" value="Genomic_DNA"/>
</dbReference>
<dbReference type="Gene3D" id="1.10.630.10">
    <property type="entry name" value="Cytochrome P450"/>
    <property type="match status" value="1"/>
</dbReference>
<dbReference type="Pfam" id="PF00067">
    <property type="entry name" value="p450"/>
    <property type="match status" value="1"/>
</dbReference>
<evidence type="ECO:0000313" key="4">
    <source>
        <dbReference type="Proteomes" id="UP001428817"/>
    </source>
</evidence>
<protein>
    <submittedName>
        <fullName evidence="3">Cytochrome P450</fullName>
    </submittedName>
</protein>
<gene>
    <name evidence="3" type="ORF">GCM10023321_56410</name>
</gene>